<dbReference type="PANTHER" id="PTHR46796:SF12">
    <property type="entry name" value="HTH-TYPE DNA-BINDING TRANSCRIPTIONAL ACTIVATOR EUTR"/>
    <property type="match status" value="1"/>
</dbReference>
<evidence type="ECO:0000256" key="3">
    <source>
        <dbReference type="ARBA" id="ARBA00023163"/>
    </source>
</evidence>
<comment type="caution">
    <text evidence="5">The sequence shown here is derived from an EMBL/GenBank/DDBJ whole genome shotgun (WGS) entry which is preliminary data.</text>
</comment>
<dbReference type="SUPFAM" id="SSF46689">
    <property type="entry name" value="Homeodomain-like"/>
    <property type="match status" value="2"/>
</dbReference>
<organism evidence="5 6">
    <name type="scientific">Cupriavidus basilensis</name>
    <dbReference type="NCBI Taxonomy" id="68895"/>
    <lineage>
        <taxon>Bacteria</taxon>
        <taxon>Pseudomonadati</taxon>
        <taxon>Pseudomonadota</taxon>
        <taxon>Betaproteobacteria</taxon>
        <taxon>Burkholderiales</taxon>
        <taxon>Burkholderiaceae</taxon>
        <taxon>Cupriavidus</taxon>
    </lineage>
</organism>
<dbReference type="EMBL" id="JARJLM010000593">
    <property type="protein sequence ID" value="MDF3838447.1"/>
    <property type="molecule type" value="Genomic_DNA"/>
</dbReference>
<dbReference type="PROSITE" id="PS01124">
    <property type="entry name" value="HTH_ARAC_FAMILY_2"/>
    <property type="match status" value="1"/>
</dbReference>
<proteinExistence type="predicted"/>
<dbReference type="InterPro" id="IPR009057">
    <property type="entry name" value="Homeodomain-like_sf"/>
</dbReference>
<evidence type="ECO:0000313" key="5">
    <source>
        <dbReference type="EMBL" id="MDF3838447.1"/>
    </source>
</evidence>
<sequence length="370" mass="40622">MSLIYNFWQNLIVSGSEGGNDENKAHRSSMRTVFANRPSSVGDWRKNMTERPEIYAQKLIASDADEFAARLRPIWGNVAIDSGRGDHFDVRLASSLAGGAVTHQIQTTTGVQFRFDRQFDGYALVLLHEGGLRARIGQQERAWSAGACAILDAAQVSQWQWQAGSYDMLLVSASDITQRLSTLLEAPVTRPLMFQAEVSPKSDGVRLGGAVMQLMQSCFGDDGSRVTAMATAASIRDVAVGAFLEGLPHNYADRLLGKAPGPSPRHVRSAIEFIHAYARDSILVEDIAKAAGVSVRALQVGFATFKSTTPMAYLKRVRLEGVRNELLHSDDASVAEVAMRWGFKQLGMFAKVYRDAFGELPSQTRRIARR</sequence>
<dbReference type="Pfam" id="PF14525">
    <property type="entry name" value="AraC_binding_2"/>
    <property type="match status" value="1"/>
</dbReference>
<name>A0ABT6B0N9_9BURK</name>
<dbReference type="Pfam" id="PF12833">
    <property type="entry name" value="HTH_18"/>
    <property type="match status" value="1"/>
</dbReference>
<dbReference type="InterPro" id="IPR035418">
    <property type="entry name" value="AraC-bd_2"/>
</dbReference>
<gene>
    <name evidence="5" type="ORF">P3W85_36770</name>
</gene>
<keyword evidence="6" id="KW-1185">Reference proteome</keyword>
<dbReference type="SMART" id="SM00342">
    <property type="entry name" value="HTH_ARAC"/>
    <property type="match status" value="1"/>
</dbReference>
<evidence type="ECO:0000256" key="2">
    <source>
        <dbReference type="ARBA" id="ARBA00023125"/>
    </source>
</evidence>
<accession>A0ABT6B0N9</accession>
<keyword evidence="3" id="KW-0804">Transcription</keyword>
<evidence type="ECO:0000313" key="6">
    <source>
        <dbReference type="Proteomes" id="UP001216674"/>
    </source>
</evidence>
<reference evidence="5 6" key="1">
    <citation type="submission" date="2023-03" db="EMBL/GenBank/DDBJ databases">
        <title>Draft assemblies of triclosan tolerant bacteria isolated from returned activated sludge.</title>
        <authorList>
            <person name="Van Hamelsveld S."/>
        </authorList>
    </citation>
    <scope>NUCLEOTIDE SEQUENCE [LARGE SCALE GENOMIC DNA]</scope>
    <source>
        <strain evidence="5 6">GW210010_S58</strain>
    </source>
</reference>
<protein>
    <submittedName>
        <fullName evidence="5">AraC family transcriptional regulator</fullName>
    </submittedName>
</protein>
<evidence type="ECO:0000259" key="4">
    <source>
        <dbReference type="PROSITE" id="PS01124"/>
    </source>
</evidence>
<dbReference type="InterPro" id="IPR018060">
    <property type="entry name" value="HTH_AraC"/>
</dbReference>
<dbReference type="InterPro" id="IPR050204">
    <property type="entry name" value="AraC_XylS_family_regulators"/>
</dbReference>
<evidence type="ECO:0000256" key="1">
    <source>
        <dbReference type="ARBA" id="ARBA00023015"/>
    </source>
</evidence>
<dbReference type="Gene3D" id="1.10.10.60">
    <property type="entry name" value="Homeodomain-like"/>
    <property type="match status" value="1"/>
</dbReference>
<dbReference type="PROSITE" id="PS00041">
    <property type="entry name" value="HTH_ARAC_FAMILY_1"/>
    <property type="match status" value="1"/>
</dbReference>
<keyword evidence="2" id="KW-0238">DNA-binding</keyword>
<keyword evidence="1" id="KW-0805">Transcription regulation</keyword>
<dbReference type="Proteomes" id="UP001216674">
    <property type="component" value="Unassembled WGS sequence"/>
</dbReference>
<dbReference type="InterPro" id="IPR018062">
    <property type="entry name" value="HTH_AraC-typ_CS"/>
</dbReference>
<dbReference type="PANTHER" id="PTHR46796">
    <property type="entry name" value="HTH-TYPE TRANSCRIPTIONAL ACTIVATOR RHAS-RELATED"/>
    <property type="match status" value="1"/>
</dbReference>
<dbReference type="RefSeq" id="WP_276268401.1">
    <property type="nucleotide sequence ID" value="NZ_JARJLM010000593.1"/>
</dbReference>
<feature type="domain" description="HTH araC/xylS-type" evidence="4">
    <location>
        <begin position="268"/>
        <end position="367"/>
    </location>
</feature>